<name>A0A6C0JQB2_9ZZZZ</name>
<keyword evidence="1" id="KW-1133">Transmembrane helix</keyword>
<evidence type="ECO:0000256" key="1">
    <source>
        <dbReference type="SAM" id="Phobius"/>
    </source>
</evidence>
<reference evidence="2" key="1">
    <citation type="journal article" date="2020" name="Nature">
        <title>Giant virus diversity and host interactions through global metagenomics.</title>
        <authorList>
            <person name="Schulz F."/>
            <person name="Roux S."/>
            <person name="Paez-Espino D."/>
            <person name="Jungbluth S."/>
            <person name="Walsh D.A."/>
            <person name="Denef V.J."/>
            <person name="McMahon K.D."/>
            <person name="Konstantinidis K.T."/>
            <person name="Eloe-Fadrosh E.A."/>
            <person name="Kyrpides N.C."/>
            <person name="Woyke T."/>
        </authorList>
    </citation>
    <scope>NUCLEOTIDE SEQUENCE</scope>
    <source>
        <strain evidence="2">GVMAG-M-3300027736-24</strain>
    </source>
</reference>
<accession>A0A6C0JQB2</accession>
<feature type="transmembrane region" description="Helical" evidence="1">
    <location>
        <begin position="6"/>
        <end position="23"/>
    </location>
</feature>
<keyword evidence="1" id="KW-0472">Membrane</keyword>
<protein>
    <submittedName>
        <fullName evidence="2">Uncharacterized protein</fullName>
    </submittedName>
</protein>
<dbReference type="AlphaFoldDB" id="A0A6C0JQB2"/>
<feature type="transmembrane region" description="Helical" evidence="1">
    <location>
        <begin position="35"/>
        <end position="55"/>
    </location>
</feature>
<sequence length="171" mass="19207">METNQILFLFCTLILYLLFYIVIKKQINIENLKFQVFIAFIFSLLTTFLALSIGVGKEHYLENDVGPSACTLSEYNTLKNYDKNRTFGTPNLNFGIDGRLCQGGPYTRQGSSKRAVACRQLASTPEGMAEIQRYNCGRGYSGLPGKGFNFTPIGEQCNQQINTDIRDNGIF</sequence>
<proteinExistence type="predicted"/>
<dbReference type="EMBL" id="MN740425">
    <property type="protein sequence ID" value="QHU05904.1"/>
    <property type="molecule type" value="Genomic_DNA"/>
</dbReference>
<keyword evidence="1" id="KW-0812">Transmembrane</keyword>
<organism evidence="2">
    <name type="scientific">viral metagenome</name>
    <dbReference type="NCBI Taxonomy" id="1070528"/>
    <lineage>
        <taxon>unclassified sequences</taxon>
        <taxon>metagenomes</taxon>
        <taxon>organismal metagenomes</taxon>
    </lineage>
</organism>
<evidence type="ECO:0000313" key="2">
    <source>
        <dbReference type="EMBL" id="QHU05904.1"/>
    </source>
</evidence>